<dbReference type="InterPro" id="IPR050708">
    <property type="entry name" value="T6SS_VgrG/RHS"/>
</dbReference>
<feature type="non-terminal residue" evidence="3">
    <location>
        <position position="1"/>
    </location>
</feature>
<protein>
    <submittedName>
        <fullName evidence="3">RHS repeat protein</fullName>
    </submittedName>
</protein>
<dbReference type="InterPro" id="IPR056823">
    <property type="entry name" value="TEN-like_YD-shell"/>
</dbReference>
<comment type="caution">
    <text evidence="3">The sequence shown here is derived from an EMBL/GenBank/DDBJ whole genome shotgun (WGS) entry which is preliminary data.</text>
</comment>
<keyword evidence="4" id="KW-1185">Reference proteome</keyword>
<dbReference type="InterPro" id="IPR031325">
    <property type="entry name" value="RHS_repeat"/>
</dbReference>
<dbReference type="Pfam" id="PF25023">
    <property type="entry name" value="TEN_YD-shell"/>
    <property type="match status" value="1"/>
</dbReference>
<evidence type="ECO:0000313" key="3">
    <source>
        <dbReference type="EMBL" id="MBA4601052.1"/>
    </source>
</evidence>
<dbReference type="PANTHER" id="PTHR32305">
    <property type="match status" value="1"/>
</dbReference>
<evidence type="ECO:0000313" key="4">
    <source>
        <dbReference type="Proteomes" id="UP000538292"/>
    </source>
</evidence>
<dbReference type="EMBL" id="JACEOL010000003">
    <property type="protein sequence ID" value="MBA4601052.1"/>
    <property type="molecule type" value="Genomic_DNA"/>
</dbReference>
<accession>A0A7W1XQ05</accession>
<dbReference type="NCBIfam" id="TIGR01643">
    <property type="entry name" value="YD_repeat_2x"/>
    <property type="match status" value="4"/>
</dbReference>
<dbReference type="Pfam" id="PF05593">
    <property type="entry name" value="RHS_repeat"/>
    <property type="match status" value="2"/>
</dbReference>
<dbReference type="PANTHER" id="PTHR32305:SF17">
    <property type="entry name" value="TRNA NUCLEASE WAPA"/>
    <property type="match status" value="1"/>
</dbReference>
<evidence type="ECO:0000259" key="2">
    <source>
        <dbReference type="Pfam" id="PF25023"/>
    </source>
</evidence>
<gene>
    <name evidence="3" type="ORF">H2C83_01660</name>
</gene>
<dbReference type="Gene3D" id="2.180.10.10">
    <property type="entry name" value="RHS repeat-associated core"/>
    <property type="match status" value="1"/>
</dbReference>
<dbReference type="NCBIfam" id="TIGR03696">
    <property type="entry name" value="Rhs_assc_core"/>
    <property type="match status" value="1"/>
</dbReference>
<organism evidence="3 4">
    <name type="scientific">Thermoactinomyces mirandus</name>
    <dbReference type="NCBI Taxonomy" id="2756294"/>
    <lineage>
        <taxon>Bacteria</taxon>
        <taxon>Bacillati</taxon>
        <taxon>Bacillota</taxon>
        <taxon>Bacilli</taxon>
        <taxon>Bacillales</taxon>
        <taxon>Thermoactinomycetaceae</taxon>
        <taxon>Thermoactinomyces</taxon>
    </lineage>
</organism>
<proteinExistence type="predicted"/>
<dbReference type="InterPro" id="IPR022385">
    <property type="entry name" value="Rhs_assc_core"/>
</dbReference>
<evidence type="ECO:0000256" key="1">
    <source>
        <dbReference type="ARBA" id="ARBA00022737"/>
    </source>
</evidence>
<dbReference type="Proteomes" id="UP000538292">
    <property type="component" value="Unassembled WGS sequence"/>
</dbReference>
<keyword evidence="1" id="KW-0677">Repeat</keyword>
<sequence>QSTTYDYDLNGNQTKITYPNGNIVEFGYNAVDRQTSVKYNGTERYVFAYDPNGNLTQETDKSTNQTTSYEYDADNKVKTVQYHDGRTDYTYDKNGNVTRQKHTIGVLSYIHDYAYNSVNQLIQIKANSTNVAAFTYNENDQIASRKNNDGTLSLFAYNGAGDLVKQTIYDKYGNPIDSFSYTYDTKGNITSITPKSGTTTYEYDELDQLIKETAPDGTITEYTYDAAGNRTSKKVTSDGTTTTTTYTYDDADQLTAVNGQAYTYDENGNLTNDGSKTYAYDSENRLTRVQSGSETVQFAYRADGMRTSMTTSAGTTYFHYDENKNVSFETDASGQVVASYTFDGENRPVNMTKGGQTYYFQLNGQGDVIALTDANGNVVATYSYDAYGRITSQTGTVKSPYLYRGYRYDWETGLYYLQSRYYNPETGRFLTRDTFEGVEEKPISLN</sequence>
<dbReference type="InterPro" id="IPR006530">
    <property type="entry name" value="YD"/>
</dbReference>
<dbReference type="RefSeq" id="WP_181737134.1">
    <property type="nucleotide sequence ID" value="NZ_JACEOL010000003.1"/>
</dbReference>
<reference evidence="3 4" key="1">
    <citation type="submission" date="2020-07" db="EMBL/GenBank/DDBJ databases">
        <title>Thermoactinomyces phylogeny.</title>
        <authorList>
            <person name="Dunlap C."/>
        </authorList>
    </citation>
    <scope>NUCLEOTIDE SEQUENCE [LARGE SCALE GENOMIC DNA]</scope>
    <source>
        <strain evidence="3 4">AMNI-1</strain>
    </source>
</reference>
<name>A0A7W1XQ05_9BACL</name>
<dbReference type="AlphaFoldDB" id="A0A7W1XQ05"/>
<feature type="domain" description="Teneurin-like YD-shell" evidence="2">
    <location>
        <begin position="173"/>
        <end position="438"/>
    </location>
</feature>